<reference evidence="2 3" key="1">
    <citation type="submission" date="2016-07" db="EMBL/GenBank/DDBJ databases">
        <title>Pervasive Adenine N6-methylation of Active Genes in Fungi.</title>
        <authorList>
            <consortium name="DOE Joint Genome Institute"/>
            <person name="Mondo S.J."/>
            <person name="Dannebaum R.O."/>
            <person name="Kuo R.C."/>
            <person name="Labutti K."/>
            <person name="Haridas S."/>
            <person name="Kuo A."/>
            <person name="Salamov A."/>
            <person name="Ahrendt S.R."/>
            <person name="Lipzen A."/>
            <person name="Sullivan W."/>
            <person name="Andreopoulos W.B."/>
            <person name="Clum A."/>
            <person name="Lindquist E."/>
            <person name="Daum C."/>
            <person name="Ramamoorthy G.K."/>
            <person name="Gryganskyi A."/>
            <person name="Culley D."/>
            <person name="Magnuson J.K."/>
            <person name="James T.Y."/>
            <person name="O'Malley M.A."/>
            <person name="Stajich J.E."/>
            <person name="Spatafora J.W."/>
            <person name="Visel A."/>
            <person name="Grigoriev I.V."/>
        </authorList>
    </citation>
    <scope>NUCLEOTIDE SEQUENCE [LARGE SCALE GENOMIC DNA]</scope>
    <source>
        <strain evidence="2 3">JEL800</strain>
    </source>
</reference>
<protein>
    <submittedName>
        <fullName evidence="2">Uncharacterized protein</fullName>
    </submittedName>
</protein>
<organism evidence="2 3">
    <name type="scientific">Rhizoclosmatium globosum</name>
    <dbReference type="NCBI Taxonomy" id="329046"/>
    <lineage>
        <taxon>Eukaryota</taxon>
        <taxon>Fungi</taxon>
        <taxon>Fungi incertae sedis</taxon>
        <taxon>Chytridiomycota</taxon>
        <taxon>Chytridiomycota incertae sedis</taxon>
        <taxon>Chytridiomycetes</taxon>
        <taxon>Chytridiales</taxon>
        <taxon>Chytriomycetaceae</taxon>
        <taxon>Rhizoclosmatium</taxon>
    </lineage>
</organism>
<feature type="compositionally biased region" description="Low complexity" evidence="1">
    <location>
        <begin position="183"/>
        <end position="197"/>
    </location>
</feature>
<keyword evidence="3" id="KW-1185">Reference proteome</keyword>
<feature type="region of interest" description="Disordered" evidence="1">
    <location>
        <begin position="88"/>
        <end position="112"/>
    </location>
</feature>
<feature type="region of interest" description="Disordered" evidence="1">
    <location>
        <begin position="1"/>
        <end position="21"/>
    </location>
</feature>
<accession>A0A1Y2CKU2</accession>
<feature type="compositionally biased region" description="Basic and acidic residues" evidence="1">
    <location>
        <begin position="527"/>
        <end position="540"/>
    </location>
</feature>
<feature type="compositionally biased region" description="Low complexity" evidence="1">
    <location>
        <begin position="479"/>
        <end position="496"/>
    </location>
</feature>
<dbReference type="EMBL" id="MCGO01000014">
    <property type="protein sequence ID" value="ORY47474.1"/>
    <property type="molecule type" value="Genomic_DNA"/>
</dbReference>
<sequence length="547" mass="60218">MPTSGVRPLTMPDISSQGSGVQVKESKGFSFAFLKRRPSVTSKDTESIHIQNAPLPPTRTCFFAAKPRRGSIIKFPVAAKRMSQTQLAGSQEATFAPKQTRRPVPQRRTRAQTPPLTLVSRRTSKASFSSFYTASSTGSSYRRQRVSLTKAFPPRYHDIETGDELYDSDSYHEEGGDEHSVATSRTPSFSSRRSSTSSFRKSLQSLLQSYNSRISDGDIVVQLNSQGLDTIQEDGEDDVSELTAVNLGGLKRRPSTPFVEGNARHGYPRKGTAIPVSEDSFDEVSGELKRSTPQRRNLTRKKSSIDLKKLSRLSYSLPFDQDSQAKKPFRSSVLHRLDFLLNQLDDELQQISEESQDSDWADETTSSSATLSTFTLEYSTPQQKTTGGFRVLNEDSKSTSSSVTLIEEKKVRRVSIVLPVEGTKEKRRIVSMLKSTLQWYQSSPVGKLTTVQTSSKDNSSETLVTSTAKHIGSFWGSTTTLSDTSSSTQSSPSVISCVAPTSPSPPIVSSTPQATARTQSARSTIEASKEARRLRMERMKINGGGES</sequence>
<evidence type="ECO:0000313" key="2">
    <source>
        <dbReference type="EMBL" id="ORY47474.1"/>
    </source>
</evidence>
<feature type="region of interest" description="Disordered" evidence="1">
    <location>
        <begin position="158"/>
        <end position="197"/>
    </location>
</feature>
<proteinExistence type="predicted"/>
<name>A0A1Y2CKU2_9FUNG</name>
<feature type="region of interest" description="Disordered" evidence="1">
    <location>
        <begin position="479"/>
        <end position="547"/>
    </location>
</feature>
<comment type="caution">
    <text evidence="2">The sequence shown here is derived from an EMBL/GenBank/DDBJ whole genome shotgun (WGS) entry which is preliminary data.</text>
</comment>
<feature type="region of interest" description="Disordered" evidence="1">
    <location>
        <begin position="253"/>
        <end position="272"/>
    </location>
</feature>
<evidence type="ECO:0000256" key="1">
    <source>
        <dbReference type="SAM" id="MobiDB-lite"/>
    </source>
</evidence>
<feature type="compositionally biased region" description="Basic residues" evidence="1">
    <location>
        <begin position="99"/>
        <end position="110"/>
    </location>
</feature>
<gene>
    <name evidence="2" type="ORF">BCR33DRAFT_848797</name>
</gene>
<evidence type="ECO:0000313" key="3">
    <source>
        <dbReference type="Proteomes" id="UP000193642"/>
    </source>
</evidence>
<dbReference type="Proteomes" id="UP000193642">
    <property type="component" value="Unassembled WGS sequence"/>
</dbReference>
<feature type="compositionally biased region" description="Polar residues" evidence="1">
    <location>
        <begin position="513"/>
        <end position="526"/>
    </location>
</feature>
<dbReference type="AlphaFoldDB" id="A0A1Y2CKU2"/>
<feature type="compositionally biased region" description="Basic and acidic residues" evidence="1">
    <location>
        <begin position="169"/>
        <end position="180"/>
    </location>
</feature>